<keyword evidence="3" id="KW-1185">Reference proteome</keyword>
<organism evidence="2 3">
    <name type="scientific">Funneliformis caledonium</name>
    <dbReference type="NCBI Taxonomy" id="1117310"/>
    <lineage>
        <taxon>Eukaryota</taxon>
        <taxon>Fungi</taxon>
        <taxon>Fungi incertae sedis</taxon>
        <taxon>Mucoromycota</taxon>
        <taxon>Glomeromycotina</taxon>
        <taxon>Glomeromycetes</taxon>
        <taxon>Glomerales</taxon>
        <taxon>Glomeraceae</taxon>
        <taxon>Funneliformis</taxon>
    </lineage>
</organism>
<accession>A0A9N9NA05</accession>
<evidence type="ECO:0000313" key="3">
    <source>
        <dbReference type="Proteomes" id="UP000789570"/>
    </source>
</evidence>
<evidence type="ECO:0000313" key="2">
    <source>
        <dbReference type="EMBL" id="CAG8716150.1"/>
    </source>
</evidence>
<gene>
    <name evidence="2" type="ORF">FCALED_LOCUS14168</name>
</gene>
<dbReference type="EMBL" id="CAJVPQ010009540">
    <property type="protein sequence ID" value="CAG8716150.1"/>
    <property type="molecule type" value="Genomic_DNA"/>
</dbReference>
<evidence type="ECO:0000256" key="1">
    <source>
        <dbReference type="SAM" id="MobiDB-lite"/>
    </source>
</evidence>
<dbReference type="Proteomes" id="UP000789570">
    <property type="component" value="Unassembled WGS sequence"/>
</dbReference>
<reference evidence="2" key="1">
    <citation type="submission" date="2021-06" db="EMBL/GenBank/DDBJ databases">
        <authorList>
            <person name="Kallberg Y."/>
            <person name="Tangrot J."/>
            <person name="Rosling A."/>
        </authorList>
    </citation>
    <scope>NUCLEOTIDE SEQUENCE</scope>
    <source>
        <strain evidence="2">UK204</strain>
    </source>
</reference>
<name>A0A9N9NA05_9GLOM</name>
<sequence>MTETEKKYNVDNIAYNKIHLISPRIRSHVNLIDFSKFFTVDATISYGTSTDKHTEVEQLYNLLVITPLSLSTLEQLERIYDGEFKVICEMIKITNYASSSNSDNSNISEGPGENKINNRKR</sequence>
<comment type="caution">
    <text evidence="2">The sequence shown here is derived from an EMBL/GenBank/DDBJ whole genome shotgun (WGS) entry which is preliminary data.</text>
</comment>
<protein>
    <submittedName>
        <fullName evidence="2">12373_t:CDS:1</fullName>
    </submittedName>
</protein>
<feature type="compositionally biased region" description="Low complexity" evidence="1">
    <location>
        <begin position="98"/>
        <end position="108"/>
    </location>
</feature>
<feature type="region of interest" description="Disordered" evidence="1">
    <location>
        <begin position="97"/>
        <end position="121"/>
    </location>
</feature>
<proteinExistence type="predicted"/>
<dbReference type="AlphaFoldDB" id="A0A9N9NA05"/>